<sequence>MNRTWALRVWTLVWLTLVWLLLWGTVSVANALSGLAVALLITLLLPLPSVPVQGRLHPLSLLRLALHVAWWLTQSSVQVAWLAIRPGKPPLSAVLRGHLALKSDLVLALAVNIVNLTPGTIVLEIDQARRLVYVHVLDVGSPRSVERFYRQLTQLERMLVAAFERDSEWRPATSEAEEADRA</sequence>
<reference evidence="8 9" key="1">
    <citation type="submission" date="2016-12" db="EMBL/GenBank/DDBJ databases">
        <title>The new phylogeny of genus Mycobacterium.</title>
        <authorList>
            <person name="Tortoli E."/>
            <person name="Trovato A."/>
            <person name="Cirillo D.M."/>
        </authorList>
    </citation>
    <scope>NUCLEOTIDE SEQUENCE [LARGE SCALE GENOMIC DNA]</scope>
    <source>
        <strain evidence="8 9">DSM 44223</strain>
    </source>
</reference>
<dbReference type="InterPro" id="IPR002758">
    <property type="entry name" value="Cation_antiport_E"/>
</dbReference>
<protein>
    <submittedName>
        <fullName evidence="8">Na+/H+ antiporter subunit E</fullName>
    </submittedName>
</protein>
<dbReference type="OrthoDB" id="3556991at2"/>
<dbReference type="Proteomes" id="UP000192534">
    <property type="component" value="Unassembled WGS sequence"/>
</dbReference>
<feature type="transmembrane region" description="Helical" evidence="7">
    <location>
        <begin position="32"/>
        <end position="52"/>
    </location>
</feature>
<dbReference type="GO" id="GO:0005886">
    <property type="term" value="C:plasma membrane"/>
    <property type="evidence" value="ECO:0007669"/>
    <property type="project" value="UniProtKB-SubCell"/>
</dbReference>
<dbReference type="EMBL" id="MVIH01000003">
    <property type="protein sequence ID" value="ORB54793.1"/>
    <property type="molecule type" value="Genomic_DNA"/>
</dbReference>
<name>A0A1X0J0Q2_MYCRH</name>
<evidence type="ECO:0000256" key="2">
    <source>
        <dbReference type="ARBA" id="ARBA00006228"/>
    </source>
</evidence>
<dbReference type="PANTHER" id="PTHR34584">
    <property type="entry name" value="NA(+)/H(+) ANTIPORTER SUBUNIT E1"/>
    <property type="match status" value="1"/>
</dbReference>
<comment type="caution">
    <text evidence="8">The sequence shown here is derived from an EMBL/GenBank/DDBJ whole genome shotgun (WGS) entry which is preliminary data.</text>
</comment>
<evidence type="ECO:0000256" key="5">
    <source>
        <dbReference type="ARBA" id="ARBA00022989"/>
    </source>
</evidence>
<evidence type="ECO:0000313" key="9">
    <source>
        <dbReference type="Proteomes" id="UP000192534"/>
    </source>
</evidence>
<evidence type="ECO:0000256" key="3">
    <source>
        <dbReference type="ARBA" id="ARBA00022475"/>
    </source>
</evidence>
<feature type="transmembrane region" description="Helical" evidence="7">
    <location>
        <begin position="7"/>
        <end position="26"/>
    </location>
</feature>
<evidence type="ECO:0000256" key="1">
    <source>
        <dbReference type="ARBA" id="ARBA00004651"/>
    </source>
</evidence>
<evidence type="ECO:0000256" key="6">
    <source>
        <dbReference type="ARBA" id="ARBA00023136"/>
    </source>
</evidence>
<organism evidence="8 9">
    <name type="scientific">Mycolicibacterium rhodesiae</name>
    <name type="common">Mycobacterium rhodesiae</name>
    <dbReference type="NCBI Taxonomy" id="36814"/>
    <lineage>
        <taxon>Bacteria</taxon>
        <taxon>Bacillati</taxon>
        <taxon>Actinomycetota</taxon>
        <taxon>Actinomycetes</taxon>
        <taxon>Mycobacteriales</taxon>
        <taxon>Mycobacteriaceae</taxon>
        <taxon>Mycolicibacterium</taxon>
    </lineage>
</organism>
<accession>A0A1X0J0Q2</accession>
<dbReference type="RefSeq" id="WP_083118097.1">
    <property type="nucleotide sequence ID" value="NZ_JACKUO010000022.1"/>
</dbReference>
<keyword evidence="9" id="KW-1185">Reference proteome</keyword>
<keyword evidence="5 7" id="KW-1133">Transmembrane helix</keyword>
<gene>
    <name evidence="8" type="ORF">BST42_08310</name>
</gene>
<keyword evidence="3" id="KW-1003">Cell membrane</keyword>
<evidence type="ECO:0000313" key="8">
    <source>
        <dbReference type="EMBL" id="ORB54793.1"/>
    </source>
</evidence>
<evidence type="ECO:0000256" key="4">
    <source>
        <dbReference type="ARBA" id="ARBA00022692"/>
    </source>
</evidence>
<proteinExistence type="inferred from homology"/>
<keyword evidence="4 7" id="KW-0812">Transmembrane</keyword>
<keyword evidence="6 7" id="KW-0472">Membrane</keyword>
<dbReference type="NCBIfam" id="NF006521">
    <property type="entry name" value="PRK08965.1-5"/>
    <property type="match status" value="1"/>
</dbReference>
<comment type="subcellular location">
    <subcellularLocation>
        <location evidence="1">Cell membrane</location>
        <topology evidence="1">Multi-pass membrane protein</topology>
    </subcellularLocation>
</comment>
<dbReference type="PANTHER" id="PTHR34584:SF1">
    <property type="entry name" value="NA(+)_H(+) ANTIPORTER SUBUNIT E1"/>
    <property type="match status" value="1"/>
</dbReference>
<evidence type="ECO:0000256" key="7">
    <source>
        <dbReference type="SAM" id="Phobius"/>
    </source>
</evidence>
<dbReference type="AlphaFoldDB" id="A0A1X0J0Q2"/>
<dbReference type="GO" id="GO:0008324">
    <property type="term" value="F:monoatomic cation transmembrane transporter activity"/>
    <property type="evidence" value="ECO:0007669"/>
    <property type="project" value="InterPro"/>
</dbReference>
<comment type="similarity">
    <text evidence="2">Belongs to the CPA3 antiporters (TC 2.A.63) subunit E family.</text>
</comment>
<dbReference type="Pfam" id="PF01899">
    <property type="entry name" value="MNHE"/>
    <property type="match status" value="1"/>
</dbReference>